<feature type="compositionally biased region" description="Low complexity" evidence="1">
    <location>
        <begin position="319"/>
        <end position="337"/>
    </location>
</feature>
<feature type="compositionally biased region" description="Basic residues" evidence="1">
    <location>
        <begin position="201"/>
        <end position="214"/>
    </location>
</feature>
<dbReference type="RefSeq" id="XP_001444958.1">
    <property type="nucleotide sequence ID" value="XM_001444921.1"/>
</dbReference>
<dbReference type="STRING" id="5888.A0D3E4"/>
<feature type="compositionally biased region" description="Basic and acidic residues" evidence="1">
    <location>
        <begin position="237"/>
        <end position="268"/>
    </location>
</feature>
<dbReference type="AlphaFoldDB" id="A0D3E4"/>
<keyword evidence="2" id="KW-0732">Signal</keyword>
<dbReference type="OMA" id="GESHFEN"/>
<feature type="compositionally biased region" description="Gly residues" evidence="1">
    <location>
        <begin position="384"/>
        <end position="443"/>
    </location>
</feature>
<dbReference type="Gene3D" id="2.60.20.10">
    <property type="entry name" value="Crystallins"/>
    <property type="match status" value="1"/>
</dbReference>
<feature type="signal peptide" evidence="2">
    <location>
        <begin position="1"/>
        <end position="16"/>
    </location>
</feature>
<feature type="compositionally biased region" description="Basic and acidic residues" evidence="1">
    <location>
        <begin position="347"/>
        <end position="360"/>
    </location>
</feature>
<gene>
    <name evidence="3" type="ORF">GSPATT00013047001</name>
</gene>
<dbReference type="Proteomes" id="UP000000600">
    <property type="component" value="Unassembled WGS sequence"/>
</dbReference>
<evidence type="ECO:0000256" key="1">
    <source>
        <dbReference type="SAM" id="MobiDB-lite"/>
    </source>
</evidence>
<dbReference type="KEGG" id="ptm:GSPATT00013047001"/>
<dbReference type="HOGENOM" id="CLU_457494_0_0_1"/>
<dbReference type="EMBL" id="CT868274">
    <property type="protein sequence ID" value="CAK77561.1"/>
    <property type="molecule type" value="Genomic_DNA"/>
</dbReference>
<feature type="compositionally biased region" description="Polar residues" evidence="1">
    <location>
        <begin position="274"/>
        <end position="286"/>
    </location>
</feature>
<evidence type="ECO:0000313" key="3">
    <source>
        <dbReference type="EMBL" id="CAK77561.1"/>
    </source>
</evidence>
<dbReference type="OrthoDB" id="312031at2759"/>
<dbReference type="InterPro" id="IPR011024">
    <property type="entry name" value="G_crystallin-like"/>
</dbReference>
<organism evidence="3 4">
    <name type="scientific">Paramecium tetraurelia</name>
    <dbReference type="NCBI Taxonomy" id="5888"/>
    <lineage>
        <taxon>Eukaryota</taxon>
        <taxon>Sar</taxon>
        <taxon>Alveolata</taxon>
        <taxon>Ciliophora</taxon>
        <taxon>Intramacronucleata</taxon>
        <taxon>Oligohymenophorea</taxon>
        <taxon>Peniculida</taxon>
        <taxon>Parameciidae</taxon>
        <taxon>Paramecium</taxon>
    </lineage>
</organism>
<feature type="compositionally biased region" description="Basic and acidic residues" evidence="1">
    <location>
        <begin position="287"/>
        <end position="300"/>
    </location>
</feature>
<proteinExistence type="predicted"/>
<feature type="compositionally biased region" description="Low complexity" evidence="1">
    <location>
        <begin position="451"/>
        <end position="501"/>
    </location>
</feature>
<evidence type="ECO:0000256" key="2">
    <source>
        <dbReference type="SAM" id="SignalP"/>
    </source>
</evidence>
<dbReference type="eggNOG" id="KOG3544">
    <property type="taxonomic scope" value="Eukaryota"/>
</dbReference>
<feature type="region of interest" description="Disordered" evidence="1">
    <location>
        <begin position="198"/>
        <end position="509"/>
    </location>
</feature>
<evidence type="ECO:0000313" key="4">
    <source>
        <dbReference type="Proteomes" id="UP000000600"/>
    </source>
</evidence>
<feature type="compositionally biased region" description="Low complexity" evidence="1">
    <location>
        <begin position="215"/>
        <end position="234"/>
    </location>
</feature>
<dbReference type="GeneID" id="5030743"/>
<feature type="chain" id="PRO_5002623985" evidence="2">
    <location>
        <begin position="17"/>
        <end position="597"/>
    </location>
</feature>
<dbReference type="InParanoid" id="A0D3E4"/>
<keyword evidence="4" id="KW-1185">Reference proteome</keyword>
<name>A0D3E4_PARTE</name>
<sequence>MKIFLLILFVISSGQTFLQDFHNWVQENQDLLDGFVEESKNPIDAFQLQSVQLNGKQFISLTNGWLSQETFDSSYTKQYFTIITSKLALLAVDVRENIKFVIDKEQTNPQVVMFEQENYRGMNIKTNSQNRLVIYPRVNEVVSQKQQENDQLIEFSNIEQEQFLIYIIYGTETDLRDAQNLFNFITEFIELIESKQPPKYKQCKPKSANKKKSTKSGSKQSQKKPQQSGKAGQSRGSLKDKDSNEKLKQSSQKDHQQQKGDDFNKKIEDLDDSGLQQNGSELNNNDQLRDQEKGKGKGDNESGTGADNDGLGTDGQNSNKAGDGLNDNNGDDNQQGTSNGGNGKTDGANDGKGDGSDNGKGDNGNGDGSNAGNKNGTDGDGKGDGQSGDGKGDGQGGDGQGGDGSNGEGDGQGGDGSNGKGDGNGGDGDSTGGDVDGTGVDGDGTGKDGDGINSNKGDGSDNGSDNSQGNDNGNDDGSQNNQNDNDGSNGNADQNNNNDQNLQDDNDDKNSKCVNLYSECYFSGDSIELCGSHAEITDKLQNFKIKSIEMDDGIEVSFFGESHFENQVITITDDVECLDIPIILSPTDIEELIQILK</sequence>
<reference evidence="3 4" key="1">
    <citation type="journal article" date="2006" name="Nature">
        <title>Global trends of whole-genome duplications revealed by the ciliate Paramecium tetraurelia.</title>
        <authorList>
            <consortium name="Genoscope"/>
            <person name="Aury J.-M."/>
            <person name="Jaillon O."/>
            <person name="Duret L."/>
            <person name="Noel B."/>
            <person name="Jubin C."/>
            <person name="Porcel B.M."/>
            <person name="Segurens B."/>
            <person name="Daubin V."/>
            <person name="Anthouard V."/>
            <person name="Aiach N."/>
            <person name="Arnaiz O."/>
            <person name="Billaut A."/>
            <person name="Beisson J."/>
            <person name="Blanc I."/>
            <person name="Bouhouche K."/>
            <person name="Camara F."/>
            <person name="Duharcourt S."/>
            <person name="Guigo R."/>
            <person name="Gogendeau D."/>
            <person name="Katinka M."/>
            <person name="Keller A.-M."/>
            <person name="Kissmehl R."/>
            <person name="Klotz C."/>
            <person name="Koll F."/>
            <person name="Le Moue A."/>
            <person name="Lepere C."/>
            <person name="Malinsky S."/>
            <person name="Nowacki M."/>
            <person name="Nowak J.K."/>
            <person name="Plattner H."/>
            <person name="Poulain J."/>
            <person name="Ruiz F."/>
            <person name="Serrano V."/>
            <person name="Zagulski M."/>
            <person name="Dessen P."/>
            <person name="Betermier M."/>
            <person name="Weissenbach J."/>
            <person name="Scarpelli C."/>
            <person name="Schachter V."/>
            <person name="Sperling L."/>
            <person name="Meyer E."/>
            <person name="Cohen J."/>
            <person name="Wincker P."/>
        </authorList>
    </citation>
    <scope>NUCLEOTIDE SEQUENCE [LARGE SCALE GENOMIC DNA]</scope>
    <source>
        <strain evidence="3 4">Stock d4-2</strain>
    </source>
</reference>
<dbReference type="SUPFAM" id="SSF49695">
    <property type="entry name" value="gamma-Crystallin-like"/>
    <property type="match status" value="1"/>
</dbReference>
<accession>A0D3E4</accession>
<protein>
    <submittedName>
        <fullName evidence="3">Uncharacterized protein</fullName>
    </submittedName>
</protein>